<name>A0A0M4R5C3_9CAUD</name>
<keyword evidence="1" id="KW-0812">Transmembrane</keyword>
<dbReference type="KEGG" id="vg:26519775"/>
<reference evidence="2 3" key="1">
    <citation type="submission" date="2015-08" db="EMBL/GenBank/DDBJ databases">
        <title>Phages of Salmonella enterica subsp. salamae and subsp. diarizonae: novel phages with a mosaic genome structure and activity against pathogenic S. enterica subsp. enterica isolates.</title>
        <authorList>
            <person name="Pastekova L."/>
            <person name="Bosak J."/>
            <person name="Dedicova D."/>
            <person name="Benada O."/>
            <person name="Smarda J."/>
            <person name="Smajs D."/>
        </authorList>
    </citation>
    <scope>NUCLEOTIDE SEQUENCE [LARGE SCALE GENOMIC DNA]</scope>
    <source>
        <strain evidence="2">SEN34</strain>
    </source>
</reference>
<dbReference type="Proteomes" id="UP000201622">
    <property type="component" value="Segment"/>
</dbReference>
<keyword evidence="1" id="KW-1133">Transmembrane helix</keyword>
<evidence type="ECO:0000313" key="2">
    <source>
        <dbReference type="EMBL" id="ALF02505.1"/>
    </source>
</evidence>
<proteinExistence type="predicted"/>
<dbReference type="GeneID" id="26519775"/>
<protein>
    <submittedName>
        <fullName evidence="2">Uncharacterized protein</fullName>
    </submittedName>
</protein>
<dbReference type="EMBL" id="KT630649">
    <property type="protein sequence ID" value="ALF02505.1"/>
    <property type="molecule type" value="Genomic_DNA"/>
</dbReference>
<keyword evidence="1" id="KW-0472">Membrane</keyword>
<keyword evidence="3" id="KW-1185">Reference proteome</keyword>
<evidence type="ECO:0000313" key="3">
    <source>
        <dbReference type="Proteomes" id="UP000201622"/>
    </source>
</evidence>
<evidence type="ECO:0000256" key="1">
    <source>
        <dbReference type="SAM" id="Phobius"/>
    </source>
</evidence>
<organism evidence="2 3">
    <name type="scientific">Salmonella phage SEN34</name>
    <dbReference type="NCBI Taxonomy" id="1647463"/>
    <lineage>
        <taxon>Viruses</taxon>
        <taxon>Duplodnaviria</taxon>
        <taxon>Heunggongvirae</taxon>
        <taxon>Uroviricota</taxon>
        <taxon>Caudoviricetes</taxon>
        <taxon>Brunovirus</taxon>
        <taxon>Brunovirus SEN34</taxon>
    </lineage>
</organism>
<dbReference type="RefSeq" id="YP_009191636.1">
    <property type="nucleotide sequence ID" value="NC_028699.1"/>
</dbReference>
<accession>A0A0M4R5C3</accession>
<gene>
    <name evidence="2" type="ORF">SEN34_30</name>
</gene>
<sequence>MVITERIAKNQVTPASVLVIRLMIFILVRIVMLKETNQPVTKNSINLMLQAHSDQSDDAYLSRIYAVAKDVME</sequence>
<feature type="transmembrane region" description="Helical" evidence="1">
    <location>
        <begin position="12"/>
        <end position="32"/>
    </location>
</feature>